<sequence>MFAKTIQNFSNNLDTLRDFVNLVRPVLQKVHDEEIKSNPKAFMPLVFALEAIAPEMLVSDAELANTINSLKSEFASKLNLEVKEKENRKTVNIHIEASDGEAFFKGMQSLSKRLNQIGLLYQNALISLVSAAEWFLSQLLHHYFDLYPDAAGVRDRSLTLSDLQAIGSIEDARTYLIELKIEELMRGSFNDWVHFLKNTLKLQIDYLSVEEGRLTEVYQRRNLLIHNGGVVNKIYMNKVPSSVRPGLKLGDSIKISQEYLDEAIDRFERFFLLVALELWKKIAQNDIDRAQIVTEIALRHLGEERWHIAEGLNLFLVNDKKLPERERLIGKINYWQSLKWANQFEKVRQEIENEDFSAKDEVFTLAKAALLDDERRFLELLPKLLEVGKVTETDLYEWPLFRSMRETDGFKSKYAGKTSYGGVEDNTAELEPNCSTPDEMSVET</sequence>
<dbReference type="EMBL" id="CP001344">
    <property type="protein sequence ID" value="ACL43726.1"/>
    <property type="molecule type" value="Genomic_DNA"/>
</dbReference>
<reference evidence="2" key="1">
    <citation type="submission" date="2009-01" db="EMBL/GenBank/DDBJ databases">
        <title>Complete sequence of chromosome Cyanothece sp. PCC 7425.</title>
        <authorList>
            <consortium name="US DOE Joint Genome Institute"/>
            <person name="Lucas S."/>
            <person name="Copeland A."/>
            <person name="Lapidus A."/>
            <person name="Glavina del Rio T."/>
            <person name="Dalin E."/>
            <person name="Tice H."/>
            <person name="Bruce D."/>
            <person name="Goodwin L."/>
            <person name="Pitluck S."/>
            <person name="Sims D."/>
            <person name="Meineke L."/>
            <person name="Brettin T."/>
            <person name="Detter J.C."/>
            <person name="Han C."/>
            <person name="Larimer F."/>
            <person name="Land M."/>
            <person name="Hauser L."/>
            <person name="Kyrpides N."/>
            <person name="Ovchinnikova G."/>
            <person name="Liberton M."/>
            <person name="Stoeckel J."/>
            <person name="Banerjee A."/>
            <person name="Singh A."/>
            <person name="Page L."/>
            <person name="Sato H."/>
            <person name="Zhao L."/>
            <person name="Sherman L."/>
            <person name="Pakrasi H."/>
            <person name="Richardson P."/>
        </authorList>
    </citation>
    <scope>NUCLEOTIDE SEQUENCE</scope>
    <source>
        <strain evidence="2">PCC 7425</strain>
    </source>
</reference>
<feature type="compositionally biased region" description="Polar residues" evidence="1">
    <location>
        <begin position="433"/>
        <end position="444"/>
    </location>
</feature>
<evidence type="ECO:0000256" key="1">
    <source>
        <dbReference type="SAM" id="MobiDB-lite"/>
    </source>
</evidence>
<feature type="region of interest" description="Disordered" evidence="1">
    <location>
        <begin position="424"/>
        <end position="444"/>
    </location>
</feature>
<proteinExistence type="predicted"/>
<accession>B8HNJ5</accession>
<protein>
    <submittedName>
        <fullName evidence="2">Uncharacterized protein</fullName>
    </submittedName>
</protein>
<dbReference type="HOGENOM" id="CLU_041022_0_0_3"/>
<name>B8HNJ5_CYAP4</name>
<dbReference type="STRING" id="395961.Cyan7425_1352"/>
<organism evidence="2">
    <name type="scientific">Cyanothece sp. (strain PCC 7425 / ATCC 29141)</name>
    <dbReference type="NCBI Taxonomy" id="395961"/>
    <lineage>
        <taxon>Bacteria</taxon>
        <taxon>Bacillati</taxon>
        <taxon>Cyanobacteriota</taxon>
        <taxon>Cyanophyceae</taxon>
        <taxon>Gomontiellales</taxon>
        <taxon>Cyanothecaceae</taxon>
        <taxon>Cyanothece</taxon>
    </lineage>
</organism>
<dbReference type="KEGG" id="cyn:Cyan7425_1352"/>
<gene>
    <name evidence="2" type="ordered locus">Cyan7425_1352</name>
</gene>
<dbReference type="AlphaFoldDB" id="B8HNJ5"/>
<evidence type="ECO:0000313" key="2">
    <source>
        <dbReference type="EMBL" id="ACL43726.1"/>
    </source>
</evidence>
<dbReference type="eggNOG" id="ENOG502Z7X3">
    <property type="taxonomic scope" value="Bacteria"/>
</dbReference>